<comment type="cofactor">
    <cofactor evidence="1">
        <name>pyridoxal 5'-phosphate</name>
        <dbReference type="ChEBI" id="CHEBI:597326"/>
    </cofactor>
</comment>
<comment type="similarity">
    <text evidence="2">Belongs to the DegT/DnrJ/EryC1 family.</text>
</comment>
<accession>A0ABY0V567</accession>
<dbReference type="InterPro" id="IPR015424">
    <property type="entry name" value="PyrdxlP-dep_Trfase"/>
</dbReference>
<dbReference type="Pfam" id="PF01041">
    <property type="entry name" value="DegT_DnrJ_EryC1"/>
    <property type="match status" value="1"/>
</dbReference>
<dbReference type="InterPro" id="IPR000653">
    <property type="entry name" value="DegT/StrS_aminotransferase"/>
</dbReference>
<reference evidence="3 4" key="1">
    <citation type="submission" date="2016-10" db="EMBL/GenBank/DDBJ databases">
        <authorList>
            <person name="Varghese N."/>
            <person name="Submissions S."/>
        </authorList>
    </citation>
    <scope>NUCLEOTIDE SEQUENCE [LARGE SCALE GENOMIC DNA]</scope>
    <source>
        <strain evidence="3 4">DSM 9169</strain>
    </source>
</reference>
<dbReference type="Proteomes" id="UP000198976">
    <property type="component" value="Chromosome I"/>
</dbReference>
<evidence type="ECO:0000313" key="3">
    <source>
        <dbReference type="EMBL" id="SDT86134.1"/>
    </source>
</evidence>
<dbReference type="EMBL" id="LT629792">
    <property type="protein sequence ID" value="SDT86134.1"/>
    <property type="molecule type" value="Genomic_DNA"/>
</dbReference>
<gene>
    <name evidence="3" type="ORF">SAMN04489714_0254</name>
</gene>
<organism evidence="3 4">
    <name type="scientific">Schaalia radingae</name>
    <dbReference type="NCBI Taxonomy" id="131110"/>
    <lineage>
        <taxon>Bacteria</taxon>
        <taxon>Bacillati</taxon>
        <taxon>Actinomycetota</taxon>
        <taxon>Actinomycetes</taxon>
        <taxon>Actinomycetales</taxon>
        <taxon>Actinomycetaceae</taxon>
        <taxon>Schaalia</taxon>
    </lineage>
</organism>
<dbReference type="InterPro" id="IPR015421">
    <property type="entry name" value="PyrdxlP-dep_Trfase_major"/>
</dbReference>
<evidence type="ECO:0000256" key="2">
    <source>
        <dbReference type="RuleBase" id="RU004508"/>
    </source>
</evidence>
<keyword evidence="2" id="KW-0663">Pyridoxal phosphate</keyword>
<protein>
    <submittedName>
        <fullName evidence="3">dTDP-4-amino-4,6-dideoxygalactose transaminase</fullName>
    </submittedName>
</protein>
<evidence type="ECO:0000313" key="4">
    <source>
        <dbReference type="Proteomes" id="UP000198976"/>
    </source>
</evidence>
<evidence type="ECO:0000256" key="1">
    <source>
        <dbReference type="ARBA" id="ARBA00001933"/>
    </source>
</evidence>
<dbReference type="Gene3D" id="3.40.640.10">
    <property type="entry name" value="Type I PLP-dependent aspartate aminotransferase-like (Major domain)"/>
    <property type="match status" value="1"/>
</dbReference>
<keyword evidence="4" id="KW-1185">Reference proteome</keyword>
<dbReference type="SUPFAM" id="SSF53383">
    <property type="entry name" value="PLP-dependent transferases"/>
    <property type="match status" value="1"/>
</dbReference>
<sequence length="406" mass="44711">MQTRGEFGENLLTPSVLDFIRRDRTAQRHAGAPARHAMHLAFDAIRQARRACYVVTQAFTCVTAINPIVSAGMLPRYADISPDTLSIDPQTVTIPPSTGAIVLQHTFGIVDDGASKVIVDQAHAADAFVVEDSAHCVGRMAIDPQTRRPLADISIHSFGAEKVLPTKFGAALWLNPDTVDVPVRQLLVGALTNLPQPRVTLDTAIRTYRLQDRAYSHLPSGLSGRLRSAAQAAHLFYPPVADTQWQGGSNGRPYAPSRWVLEHMSKALAGVDAIERELAERTGFYLRALSAVHTAATIPASVTASMPLIRFPVILQRDGSDQPIDPEDMFSALQSQGFYPGRWYRPLLFPGVRSPRTYERDSHSDAIPRTRQIERSIINLRTQESRDHAERLADAAVRWLAAHEAI</sequence>
<name>A0ABY0V567_9ACTO</name>
<dbReference type="PANTHER" id="PTHR30244:SF34">
    <property type="entry name" value="DTDP-4-AMINO-4,6-DIDEOXYGALACTOSE TRANSAMINASE"/>
    <property type="match status" value="1"/>
</dbReference>
<proteinExistence type="inferred from homology"/>
<dbReference type="RefSeq" id="WP_092648179.1">
    <property type="nucleotide sequence ID" value="NZ_LT629792.1"/>
</dbReference>
<dbReference type="PANTHER" id="PTHR30244">
    <property type="entry name" value="TRANSAMINASE"/>
    <property type="match status" value="1"/>
</dbReference>